<evidence type="ECO:0000256" key="2">
    <source>
        <dbReference type="ARBA" id="ARBA00022801"/>
    </source>
</evidence>
<dbReference type="AlphaFoldDB" id="A0A180GGN8"/>
<evidence type="ECO:0000313" key="8">
    <source>
        <dbReference type="Proteomes" id="UP000005240"/>
    </source>
</evidence>
<dbReference type="PANTHER" id="PTHR12649:SF11">
    <property type="entry name" value="PEPTIDYL-TRNA HYDROLASE 2, MITOCHONDRIAL"/>
    <property type="match status" value="1"/>
</dbReference>
<proteinExistence type="inferred from homology"/>
<evidence type="ECO:0000313" key="6">
    <source>
        <dbReference type="EMBL" id="OAV91860.1"/>
    </source>
</evidence>
<evidence type="ECO:0000256" key="5">
    <source>
        <dbReference type="SAM" id="MobiDB-lite"/>
    </source>
</evidence>
<reference evidence="6" key="2">
    <citation type="submission" date="2016-05" db="EMBL/GenBank/DDBJ databases">
        <title>Comparative analysis highlights variable genome content of wheat rusts and divergence of the mating loci.</title>
        <authorList>
            <person name="Cuomo C.A."/>
            <person name="Bakkeren G."/>
            <person name="Szabo L."/>
            <person name="Khalil H."/>
            <person name="Joly D."/>
            <person name="Goldberg J."/>
            <person name="Young S."/>
            <person name="Zeng Q."/>
            <person name="Fellers J."/>
        </authorList>
    </citation>
    <scope>NUCLEOTIDE SEQUENCE [LARGE SCALE GENOMIC DNA]</scope>
    <source>
        <strain evidence="6">1-1 BBBD Race 1</strain>
    </source>
</reference>
<dbReference type="EMBL" id="ADAS02000073">
    <property type="protein sequence ID" value="OAV91860.1"/>
    <property type="molecule type" value="Genomic_DNA"/>
</dbReference>
<dbReference type="SUPFAM" id="SSF102462">
    <property type="entry name" value="Peptidyl-tRNA hydrolase II"/>
    <property type="match status" value="1"/>
</dbReference>
<accession>A0A180GGN8</accession>
<reference evidence="6" key="1">
    <citation type="submission" date="2009-11" db="EMBL/GenBank/DDBJ databases">
        <authorList>
            <consortium name="The Broad Institute Genome Sequencing Platform"/>
            <person name="Ward D."/>
            <person name="Feldgarden M."/>
            <person name="Earl A."/>
            <person name="Young S.K."/>
            <person name="Zeng Q."/>
            <person name="Koehrsen M."/>
            <person name="Alvarado L."/>
            <person name="Berlin A."/>
            <person name="Bochicchio J."/>
            <person name="Borenstein D."/>
            <person name="Chapman S.B."/>
            <person name="Chen Z."/>
            <person name="Engels R."/>
            <person name="Freedman E."/>
            <person name="Gellesch M."/>
            <person name="Goldberg J."/>
            <person name="Griggs A."/>
            <person name="Gujja S."/>
            <person name="Heilman E."/>
            <person name="Heiman D."/>
            <person name="Hepburn T."/>
            <person name="Howarth C."/>
            <person name="Jen D."/>
            <person name="Larson L."/>
            <person name="Lewis B."/>
            <person name="Mehta T."/>
            <person name="Park D."/>
            <person name="Pearson M."/>
            <person name="Roberts A."/>
            <person name="Saif S."/>
            <person name="Shea T."/>
            <person name="Shenoy N."/>
            <person name="Sisk P."/>
            <person name="Stolte C."/>
            <person name="Sykes S."/>
            <person name="Thomson T."/>
            <person name="Walk T."/>
            <person name="White J."/>
            <person name="Yandava C."/>
            <person name="Izard J."/>
            <person name="Baranova O.V."/>
            <person name="Blanton J.M."/>
            <person name="Tanner A.C."/>
            <person name="Dewhirst F.E."/>
            <person name="Haas B."/>
            <person name="Nusbaum C."/>
            <person name="Birren B."/>
        </authorList>
    </citation>
    <scope>NUCLEOTIDE SEQUENCE [LARGE SCALE GENOMIC DNA]</scope>
    <source>
        <strain evidence="6">1-1 BBBD Race 1</strain>
    </source>
</reference>
<keyword evidence="2" id="KW-0378">Hydrolase</keyword>
<dbReference type="Proteomes" id="UP000005240">
    <property type="component" value="Unassembled WGS sequence"/>
</dbReference>
<feature type="region of interest" description="Disordered" evidence="5">
    <location>
        <begin position="67"/>
        <end position="112"/>
    </location>
</feature>
<evidence type="ECO:0000256" key="3">
    <source>
        <dbReference type="ARBA" id="ARBA00038050"/>
    </source>
</evidence>
<dbReference type="Pfam" id="PF01981">
    <property type="entry name" value="PTH2"/>
    <property type="match status" value="1"/>
</dbReference>
<sequence>MFLEGLATIAPPPTNIHPRSTHHKISRCLTPPAGVIPEPAFTYLALIISSLTIGYWVGLGRSLGYTRGNANHPRRTDSDSDDNLRRNEKPPGDSSESELDSHDEADLKSVQPSWSEESKLVLVVRGDLGMTKGKIAAQCSHATLACYKTLVKSNPALLRHWERSGQAKIALKLEKTECGTEEDEMLLLKAKARSLGLCAQDICDAGRTQIAAGSRTVLGIGPGPVGLINQVTRHLKLL</sequence>
<dbReference type="VEuPathDB" id="FungiDB:PTTG_27832"/>
<comment type="catalytic activity">
    <reaction evidence="4">
        <text>an N-acyl-L-alpha-aminoacyl-tRNA + H2O = an N-acyl-L-amino acid + a tRNA + H(+)</text>
        <dbReference type="Rhea" id="RHEA:54448"/>
        <dbReference type="Rhea" id="RHEA-COMP:10123"/>
        <dbReference type="Rhea" id="RHEA-COMP:13883"/>
        <dbReference type="ChEBI" id="CHEBI:15377"/>
        <dbReference type="ChEBI" id="CHEBI:15378"/>
        <dbReference type="ChEBI" id="CHEBI:59874"/>
        <dbReference type="ChEBI" id="CHEBI:78442"/>
        <dbReference type="ChEBI" id="CHEBI:138191"/>
        <dbReference type="EC" id="3.1.1.29"/>
    </reaction>
</comment>
<name>A0A180GGN8_PUCT1</name>
<dbReference type="PANTHER" id="PTHR12649">
    <property type="entry name" value="PEPTIDYL-TRNA HYDROLASE 2"/>
    <property type="match status" value="1"/>
</dbReference>
<dbReference type="STRING" id="630390.A0A180GGN8"/>
<dbReference type="EC" id="3.1.1.29" evidence="1"/>
<gene>
    <name evidence="6" type="ORF">PTTG_27832</name>
</gene>
<keyword evidence="8" id="KW-1185">Reference proteome</keyword>
<dbReference type="FunFam" id="3.40.1490.10:FF:000001">
    <property type="entry name" value="Peptidyl-tRNA hydrolase 2"/>
    <property type="match status" value="1"/>
</dbReference>
<evidence type="ECO:0000313" key="7">
    <source>
        <dbReference type="EnsemblFungi" id="PTTG_27832-t43_2-p1"/>
    </source>
</evidence>
<organism evidence="6">
    <name type="scientific">Puccinia triticina (isolate 1-1 / race 1 (BBBD))</name>
    <name type="common">Brown leaf rust fungus</name>
    <dbReference type="NCBI Taxonomy" id="630390"/>
    <lineage>
        <taxon>Eukaryota</taxon>
        <taxon>Fungi</taxon>
        <taxon>Dikarya</taxon>
        <taxon>Basidiomycota</taxon>
        <taxon>Pucciniomycotina</taxon>
        <taxon>Pucciniomycetes</taxon>
        <taxon>Pucciniales</taxon>
        <taxon>Pucciniaceae</taxon>
        <taxon>Puccinia</taxon>
    </lineage>
</organism>
<dbReference type="Gene3D" id="3.40.1490.10">
    <property type="entry name" value="Bit1"/>
    <property type="match status" value="1"/>
</dbReference>
<feature type="compositionally biased region" description="Basic and acidic residues" evidence="5">
    <location>
        <begin position="74"/>
        <end position="91"/>
    </location>
</feature>
<dbReference type="GO" id="GO:0005829">
    <property type="term" value="C:cytosol"/>
    <property type="evidence" value="ECO:0007669"/>
    <property type="project" value="TreeGrafter"/>
</dbReference>
<dbReference type="InterPro" id="IPR023476">
    <property type="entry name" value="Pep_tRNA_hydro_II_dom_sf"/>
</dbReference>
<dbReference type="NCBIfam" id="TIGR00283">
    <property type="entry name" value="arch_pth2"/>
    <property type="match status" value="1"/>
</dbReference>
<evidence type="ECO:0000256" key="4">
    <source>
        <dbReference type="ARBA" id="ARBA00048707"/>
    </source>
</evidence>
<dbReference type="EnsemblFungi" id="PTTG_27832-t43_2">
    <property type="protein sequence ID" value="PTTG_27832-t43_2-p1"/>
    <property type="gene ID" value="PTTG_27832"/>
</dbReference>
<dbReference type="OrthoDB" id="1733656at2759"/>
<dbReference type="CDD" id="cd02430">
    <property type="entry name" value="PTH2"/>
    <property type="match status" value="1"/>
</dbReference>
<dbReference type="GO" id="GO:0004045">
    <property type="term" value="F:peptidyl-tRNA hydrolase activity"/>
    <property type="evidence" value="ECO:0007669"/>
    <property type="project" value="UniProtKB-EC"/>
</dbReference>
<protein>
    <recommendedName>
        <fullName evidence="1">peptidyl-tRNA hydrolase</fullName>
        <ecNumber evidence="1">3.1.1.29</ecNumber>
    </recommendedName>
</protein>
<reference evidence="7" key="4">
    <citation type="submission" date="2025-05" db="UniProtKB">
        <authorList>
            <consortium name="EnsemblFungi"/>
        </authorList>
    </citation>
    <scope>IDENTIFICATION</scope>
    <source>
        <strain evidence="7">isolate 1-1 / race 1 (BBBD)</strain>
    </source>
</reference>
<evidence type="ECO:0000256" key="1">
    <source>
        <dbReference type="ARBA" id="ARBA00013260"/>
    </source>
</evidence>
<reference evidence="7 8" key="3">
    <citation type="journal article" date="2017" name="G3 (Bethesda)">
        <title>Comparative analysis highlights variable genome content of wheat rusts and divergence of the mating loci.</title>
        <authorList>
            <person name="Cuomo C.A."/>
            <person name="Bakkeren G."/>
            <person name="Khalil H.B."/>
            <person name="Panwar V."/>
            <person name="Joly D."/>
            <person name="Linning R."/>
            <person name="Sakthikumar S."/>
            <person name="Song X."/>
            <person name="Adiconis X."/>
            <person name="Fan L."/>
            <person name="Goldberg J.M."/>
            <person name="Levin J.Z."/>
            <person name="Young S."/>
            <person name="Zeng Q."/>
            <person name="Anikster Y."/>
            <person name="Bruce M."/>
            <person name="Wang M."/>
            <person name="Yin C."/>
            <person name="McCallum B."/>
            <person name="Szabo L.J."/>
            <person name="Hulbert S."/>
            <person name="Chen X."/>
            <person name="Fellers J.P."/>
        </authorList>
    </citation>
    <scope>NUCLEOTIDE SEQUENCE</scope>
    <source>
        <strain evidence="7">isolate 1-1 / race 1 (BBBD)</strain>
        <strain evidence="8">Isolate 1-1 / race 1 (BBBD)</strain>
    </source>
</reference>
<dbReference type="InterPro" id="IPR002833">
    <property type="entry name" value="PTH2"/>
</dbReference>
<comment type="similarity">
    <text evidence="3">Belongs to the PTH2 family.</text>
</comment>